<reference evidence="2 3" key="1">
    <citation type="submission" date="2024-03" db="EMBL/GenBank/DDBJ databases">
        <title>Aureococcus anophagefferens CCMP1851 and Kratosvirus quantuckense: Draft genome of a second virus-susceptible host strain in the model system.</title>
        <authorList>
            <person name="Chase E."/>
            <person name="Truchon A.R."/>
            <person name="Schepens W."/>
            <person name="Wilhelm S.W."/>
        </authorList>
    </citation>
    <scope>NUCLEOTIDE SEQUENCE [LARGE SCALE GENOMIC DNA]</scope>
    <source>
        <strain evidence="2 3">CCMP1851</strain>
    </source>
</reference>
<accession>A0ABR1G401</accession>
<protein>
    <submittedName>
        <fullName evidence="2">Vacuolar sorting protein</fullName>
    </submittedName>
</protein>
<feature type="compositionally biased region" description="Low complexity" evidence="1">
    <location>
        <begin position="948"/>
        <end position="974"/>
    </location>
</feature>
<feature type="compositionally biased region" description="Basic residues" evidence="1">
    <location>
        <begin position="1020"/>
        <end position="1035"/>
    </location>
</feature>
<feature type="region of interest" description="Disordered" evidence="1">
    <location>
        <begin position="739"/>
        <end position="837"/>
    </location>
</feature>
<proteinExistence type="predicted"/>
<keyword evidence="3" id="KW-1185">Reference proteome</keyword>
<evidence type="ECO:0000313" key="2">
    <source>
        <dbReference type="EMBL" id="KAK7247732.1"/>
    </source>
</evidence>
<feature type="compositionally biased region" description="Basic residues" evidence="1">
    <location>
        <begin position="805"/>
        <end position="816"/>
    </location>
</feature>
<gene>
    <name evidence="2" type="ORF">SO694_00088110</name>
</gene>
<comment type="caution">
    <text evidence="2">The sequence shown here is derived from an EMBL/GenBank/DDBJ whole genome shotgun (WGS) entry which is preliminary data.</text>
</comment>
<feature type="region of interest" description="Disordered" evidence="1">
    <location>
        <begin position="1104"/>
        <end position="1134"/>
    </location>
</feature>
<feature type="region of interest" description="Disordered" evidence="1">
    <location>
        <begin position="1161"/>
        <end position="1195"/>
    </location>
</feature>
<feature type="compositionally biased region" description="Low complexity" evidence="1">
    <location>
        <begin position="1228"/>
        <end position="1241"/>
    </location>
</feature>
<feature type="compositionally biased region" description="Acidic residues" evidence="1">
    <location>
        <begin position="404"/>
        <end position="414"/>
    </location>
</feature>
<feature type="compositionally biased region" description="Low complexity" evidence="1">
    <location>
        <begin position="741"/>
        <end position="753"/>
    </location>
</feature>
<feature type="compositionally biased region" description="Basic residues" evidence="1">
    <location>
        <begin position="933"/>
        <end position="947"/>
    </location>
</feature>
<name>A0ABR1G401_AURAN</name>
<feature type="region of interest" description="Disordered" evidence="1">
    <location>
        <begin position="1214"/>
        <end position="1277"/>
    </location>
</feature>
<organism evidence="2 3">
    <name type="scientific">Aureococcus anophagefferens</name>
    <name type="common">Harmful bloom alga</name>
    <dbReference type="NCBI Taxonomy" id="44056"/>
    <lineage>
        <taxon>Eukaryota</taxon>
        <taxon>Sar</taxon>
        <taxon>Stramenopiles</taxon>
        <taxon>Ochrophyta</taxon>
        <taxon>Pelagophyceae</taxon>
        <taxon>Pelagomonadales</taxon>
        <taxon>Pelagomonadaceae</taxon>
        <taxon>Aureococcus</taxon>
    </lineage>
</organism>
<dbReference type="Proteomes" id="UP001363151">
    <property type="component" value="Unassembled WGS sequence"/>
</dbReference>
<evidence type="ECO:0000256" key="1">
    <source>
        <dbReference type="SAM" id="MobiDB-lite"/>
    </source>
</evidence>
<feature type="region of interest" description="Disordered" evidence="1">
    <location>
        <begin position="387"/>
        <end position="417"/>
    </location>
</feature>
<evidence type="ECO:0000313" key="3">
    <source>
        <dbReference type="Proteomes" id="UP001363151"/>
    </source>
</evidence>
<dbReference type="EMBL" id="JBBJCI010000128">
    <property type="protein sequence ID" value="KAK7247732.1"/>
    <property type="molecule type" value="Genomic_DNA"/>
</dbReference>
<sequence length="1448" mass="153505">MADSPLDETAFAALVRDATDEDLPALACARGADDAWRVARSGLLLTSYTDDGGARKWAYRYAALRVGDGGARELAVFASAASRAVESAAALRLGEKTARPFSLPESGRWGGGGFAVQCAAGEPERFWRAVDEGDGCGGALGAQRRANARGGGRRGPRRPAALLARRRRRRVLARALLRAPARRARRASELPPRPAAARSWRDHEVHALGDLAAVHLRRRDDLETPGFELADGGGRLFARAADDSARRARVARAPLARAARRICATPTPRRRRPRRTTRPTRRAPPRRRRPSPLRRRRRRGARARAGARRARAAGAGAGLTVALAAGTLVGAAGAAVGRSPTHTAAYIATLARSYSKADAPAPPPPDLPKIPPVDDGDVVAEVDVDVRSGGADDALPPTLKIDGDADGDDDGSDDEGGRLLEAPVVVVARLGDAVAASRVVARSSQLGRLRLSATFRATSARDRLLLELRAQSSSADPAGGALLGRRTLSLYELAERDADRRLAAVKETMDGALRCLAGAEPAPPAPSDSDSDDDPASHASFHRFARPAARAAEARTGAGWYALLADEDAAAAGEEEVEGGSAFVDGATDDASGLRRGNVAALVEARVAVSRRAPAAFLDAARRAKDRPPRDDAPSPAATVELLKRLFVVVAWVQGLVSAVDRLLRWDDAAASGGAVAVCLAACLLWARDHFLALPVLLCVCGLGALGLQRLEGDWARRLGEAGDRGRGRAATSPCSAWRCSASTASSPTPAATRGPACGSGMRAAPTPSRPPRRAAAPRARRLRGGARARGRAGRGRPAGGRAARLPRRRRRRRGERRGPGAAARRRRRRQALEPVAADVAGDGRRLVRSWAWDRLAEVEDPRRDATAAPEAAAFAAAAAVDVAPRGRPGSRGGHEAERLVQWATGRPSPVAPPAARTPGPAPDDDRDAAEARRRRSRWTRRRRQRQRAAAATPAAADDAPAAPEPTAADLATVARRRARASSVADAPPDGDARIGRAALAPRARRDDAGVGRARAPRAAARRRRRRRRAARARRLGQGDGRTTAATAASPVADAGPGRTLLGVAEVPLGAVAAAGGDDGLPGFLEPGGWLRCAAARAAAGRRTARRAADARDDVSDDDGGYASADGDDAPAAPPRAQLRCRLELLGDARAAAFGIWTPRGRARGGLRRGPARRRRRRAGRRRRRRRRGHGAAVAVPLRARGAVEIQNSLKDAVRLGEQATAPRRPRPATGPRGGPAPRGVLRARGRPRRARLDDATPDAASPRAAGGRGGARPPSQPATVWQRLLALLEALPCEPELEQLFSQRRKARDWRRDRRSAARRLGAAWAGPLWRRSTAWRRHFAAVRGPELQFWYSAQHALSGVTPVLVVSLGDARLVDDALASDNLPVLTLHAPLKSKPDVHREWRLAAAHHRDARALQRCICDRADDSRAAAAADAPATPPPEVKKGL</sequence>
<feature type="region of interest" description="Disordered" evidence="1">
    <location>
        <begin position="517"/>
        <end position="539"/>
    </location>
</feature>
<feature type="region of interest" description="Disordered" evidence="1">
    <location>
        <begin position="904"/>
        <end position="1053"/>
    </location>
</feature>
<feature type="region of interest" description="Disordered" evidence="1">
    <location>
        <begin position="251"/>
        <end position="315"/>
    </location>
</feature>
<feature type="compositionally biased region" description="Basic residues" evidence="1">
    <location>
        <begin position="268"/>
        <end position="311"/>
    </location>
</feature>
<feature type="compositionally biased region" description="Basic residues" evidence="1">
    <location>
        <begin position="779"/>
        <end position="795"/>
    </location>
</feature>
<feature type="compositionally biased region" description="Basic residues" evidence="1">
    <location>
        <begin position="1161"/>
        <end position="1190"/>
    </location>
</feature>
<feature type="compositionally biased region" description="Low complexity" evidence="1">
    <location>
        <begin position="251"/>
        <end position="267"/>
    </location>
</feature>